<keyword evidence="3" id="KW-1185">Reference proteome</keyword>
<proteinExistence type="predicted"/>
<organism evidence="2 3">
    <name type="scientific">Sistotremastrum niveocremeum HHB9708</name>
    <dbReference type="NCBI Taxonomy" id="1314777"/>
    <lineage>
        <taxon>Eukaryota</taxon>
        <taxon>Fungi</taxon>
        <taxon>Dikarya</taxon>
        <taxon>Basidiomycota</taxon>
        <taxon>Agaricomycotina</taxon>
        <taxon>Agaricomycetes</taxon>
        <taxon>Sistotremastrales</taxon>
        <taxon>Sistotremastraceae</taxon>
        <taxon>Sertulicium</taxon>
        <taxon>Sertulicium niveocremeum</taxon>
    </lineage>
</organism>
<sequence length="288" mass="32873">MSIHVVCSYIRAVRKDPHRLDPPYVEKKDYIPRQPGKSTYREYRAHPPEIRSLEVKKIHCLDHVVKRKKGSVGFEEHHSTTRVERTRVFRALANWDGGGDRMVVLKVTPARKTISPDMHTYELWNREAIAYARLEKAGLSDAGYVPHCYGWYQFPTSWATDPSFSLLSAHPRMATLVDSETPPRALLIEYLEGASPISPWNITLDIAHEALRRLSEIHYVGILHCDVYPRNLLVTKAGQPVWIDFGISHVSPDYQVRRGSQVEEHESVCSILFEHLVSSSLNGLNVIS</sequence>
<accession>A0A164NHF4</accession>
<dbReference type="InterPro" id="IPR000719">
    <property type="entry name" value="Prot_kinase_dom"/>
</dbReference>
<dbReference type="Proteomes" id="UP000076722">
    <property type="component" value="Unassembled WGS sequence"/>
</dbReference>
<evidence type="ECO:0000313" key="3">
    <source>
        <dbReference type="Proteomes" id="UP000076722"/>
    </source>
</evidence>
<dbReference type="GO" id="GO:0005524">
    <property type="term" value="F:ATP binding"/>
    <property type="evidence" value="ECO:0007669"/>
    <property type="project" value="InterPro"/>
</dbReference>
<dbReference type="OrthoDB" id="2521594at2759"/>
<dbReference type="Gene3D" id="1.10.510.10">
    <property type="entry name" value="Transferase(Phosphotransferase) domain 1"/>
    <property type="match status" value="1"/>
</dbReference>
<gene>
    <name evidence="2" type="ORF">SISNIDRAFT_490819</name>
</gene>
<protein>
    <recommendedName>
        <fullName evidence="1">Protein kinase domain-containing protein</fullName>
    </recommendedName>
</protein>
<evidence type="ECO:0000259" key="1">
    <source>
        <dbReference type="PROSITE" id="PS50011"/>
    </source>
</evidence>
<dbReference type="STRING" id="1314777.A0A164NHF4"/>
<dbReference type="SUPFAM" id="SSF56112">
    <property type="entry name" value="Protein kinase-like (PK-like)"/>
    <property type="match status" value="1"/>
</dbReference>
<dbReference type="PROSITE" id="PS50011">
    <property type="entry name" value="PROTEIN_KINASE_DOM"/>
    <property type="match status" value="1"/>
</dbReference>
<dbReference type="EMBL" id="KV419445">
    <property type="protein sequence ID" value="KZS87705.1"/>
    <property type="molecule type" value="Genomic_DNA"/>
</dbReference>
<feature type="domain" description="Protein kinase" evidence="1">
    <location>
        <begin position="74"/>
        <end position="288"/>
    </location>
</feature>
<dbReference type="AlphaFoldDB" id="A0A164NHF4"/>
<reference evidence="2 3" key="1">
    <citation type="journal article" date="2016" name="Mol. Biol. Evol.">
        <title>Comparative Genomics of Early-Diverging Mushroom-Forming Fungi Provides Insights into the Origins of Lignocellulose Decay Capabilities.</title>
        <authorList>
            <person name="Nagy L.G."/>
            <person name="Riley R."/>
            <person name="Tritt A."/>
            <person name="Adam C."/>
            <person name="Daum C."/>
            <person name="Floudas D."/>
            <person name="Sun H."/>
            <person name="Yadav J.S."/>
            <person name="Pangilinan J."/>
            <person name="Larsson K.H."/>
            <person name="Matsuura K."/>
            <person name="Barry K."/>
            <person name="Labutti K."/>
            <person name="Kuo R."/>
            <person name="Ohm R.A."/>
            <person name="Bhattacharya S.S."/>
            <person name="Shirouzu T."/>
            <person name="Yoshinaga Y."/>
            <person name="Martin F.M."/>
            <person name="Grigoriev I.V."/>
            <person name="Hibbett D.S."/>
        </authorList>
    </citation>
    <scope>NUCLEOTIDE SEQUENCE [LARGE SCALE GENOMIC DNA]</scope>
    <source>
        <strain evidence="2 3">HHB9708</strain>
    </source>
</reference>
<name>A0A164NHF4_9AGAM</name>
<dbReference type="InterPro" id="IPR011009">
    <property type="entry name" value="Kinase-like_dom_sf"/>
</dbReference>
<evidence type="ECO:0000313" key="2">
    <source>
        <dbReference type="EMBL" id="KZS87705.1"/>
    </source>
</evidence>
<dbReference type="GO" id="GO:0004672">
    <property type="term" value="F:protein kinase activity"/>
    <property type="evidence" value="ECO:0007669"/>
    <property type="project" value="InterPro"/>
</dbReference>